<dbReference type="InterPro" id="IPR017853">
    <property type="entry name" value="GH"/>
</dbReference>
<keyword evidence="6 12" id="KW-0147">Chitin-binding</keyword>
<name>A0A9P8VL58_9PEZI</name>
<evidence type="ECO:0000256" key="11">
    <source>
        <dbReference type="ARBA" id="ARBA00023326"/>
    </source>
</evidence>
<feature type="disulfide bond" evidence="12">
    <location>
        <begin position="147"/>
        <end position="151"/>
    </location>
</feature>
<feature type="signal peptide" evidence="14">
    <location>
        <begin position="1"/>
        <end position="34"/>
    </location>
</feature>
<evidence type="ECO:0000256" key="6">
    <source>
        <dbReference type="ARBA" id="ARBA00022669"/>
    </source>
</evidence>
<protein>
    <recommendedName>
        <fullName evidence="4">chitinase</fullName>
        <ecNumber evidence="4">3.2.1.14</ecNumber>
    </recommendedName>
</protein>
<dbReference type="GO" id="GO:0006032">
    <property type="term" value="P:chitin catabolic process"/>
    <property type="evidence" value="ECO:0007669"/>
    <property type="project" value="UniProtKB-KW"/>
</dbReference>
<dbReference type="GO" id="GO:0005576">
    <property type="term" value="C:extracellular region"/>
    <property type="evidence" value="ECO:0007669"/>
    <property type="project" value="UniProtKB-SubCell"/>
</dbReference>
<keyword evidence="10 13" id="KW-0326">Glycosidase</keyword>
<gene>
    <name evidence="17" type="ORF">F5X68DRAFT_125934</name>
</gene>
<evidence type="ECO:0000256" key="5">
    <source>
        <dbReference type="ARBA" id="ARBA00022525"/>
    </source>
</evidence>
<dbReference type="PANTHER" id="PTHR11177:SF333">
    <property type="entry name" value="CHITINASE"/>
    <property type="match status" value="1"/>
</dbReference>
<dbReference type="Pfam" id="PF00187">
    <property type="entry name" value="Chitin_bind_1"/>
    <property type="match status" value="1"/>
</dbReference>
<evidence type="ECO:0000256" key="12">
    <source>
        <dbReference type="PROSITE-ProRule" id="PRU00261"/>
    </source>
</evidence>
<evidence type="ECO:0000256" key="9">
    <source>
        <dbReference type="ARBA" id="ARBA00023277"/>
    </source>
</evidence>
<dbReference type="SMART" id="SM00270">
    <property type="entry name" value="ChtBD1"/>
    <property type="match status" value="5"/>
</dbReference>
<evidence type="ECO:0000256" key="14">
    <source>
        <dbReference type="SAM" id="SignalP"/>
    </source>
</evidence>
<dbReference type="EMBL" id="JAGSXJ010000001">
    <property type="protein sequence ID" value="KAH6696866.1"/>
    <property type="molecule type" value="Genomic_DNA"/>
</dbReference>
<keyword evidence="5" id="KW-0964">Secreted</keyword>
<dbReference type="InterPro" id="IPR050314">
    <property type="entry name" value="Glycosyl_Hydrlase_18"/>
</dbReference>
<keyword evidence="8" id="KW-0146">Chitin degradation</keyword>
<feature type="domain" description="Chitin-binding type-1" evidence="15">
    <location>
        <begin position="34"/>
        <end position="71"/>
    </location>
</feature>
<evidence type="ECO:0000256" key="13">
    <source>
        <dbReference type="RuleBase" id="RU000489"/>
    </source>
</evidence>
<comment type="similarity">
    <text evidence="3">Belongs to the glycosyl hydrolase 18 family. Chitinase class V subfamily.</text>
</comment>
<feature type="disulfide bond" evidence="12">
    <location>
        <begin position="47"/>
        <end position="61"/>
    </location>
</feature>
<dbReference type="GO" id="GO:0008843">
    <property type="term" value="F:endochitinase activity"/>
    <property type="evidence" value="ECO:0007669"/>
    <property type="project" value="UniProtKB-EC"/>
</dbReference>
<evidence type="ECO:0000259" key="15">
    <source>
        <dbReference type="PROSITE" id="PS50941"/>
    </source>
</evidence>
<dbReference type="SUPFAM" id="SSF51445">
    <property type="entry name" value="(Trans)glycosidases"/>
    <property type="match status" value="1"/>
</dbReference>
<dbReference type="InterPro" id="IPR029070">
    <property type="entry name" value="Chitinase_insertion_sf"/>
</dbReference>
<dbReference type="SUPFAM" id="SSF54556">
    <property type="entry name" value="Chitinase insertion domain"/>
    <property type="match status" value="1"/>
</dbReference>
<dbReference type="PROSITE" id="PS01095">
    <property type="entry name" value="GH18_1"/>
    <property type="match status" value="1"/>
</dbReference>
<sequence length="1287" mass="144059">MPSRQSGPRASFSLRSVIFPLALLLLLFASLAQAQQCSRTNLCATGCCSQHGFCGETSEHCGTGCLSTCDWKPPQTQCSRTRLCETGCCSQHGFCGESSGHCGSGCLSTCDWKPPVTDCSATKLCEIGCCSSSGFCGTTSAHCGTGCQSTCDYKPPETECNANKPCEQGCCSKHGFCGYGADFCSSENCVNNCDSRADCDPGTFGKDWVKWEKCPLNVCCSEHGFCGMTPEFCGKNQPKRPTCEVKNQPLNRVVGYYEGWATGRPCNAFYPEQIPRGAYTHLFFAFATIDPVTLEIQPAAREDIEMYKRLNALKMADPNLRTFIAVGGWAFSDPGPTRTTFSDMARSTASIDKFARSVIRFLQQYDFDGIDIDWEYPVADDRGGRGEDYENIVTFARRMKNALKTTKRNGFTITIPASYWYLQHFDIKGLEPHVDWFNIMSYDLHGTWDMENQWTGPWLNAHTNLTELKDSMDLYWRNGISSDKIVFGTGFYGRAFTVADPSCITPGCRYISGAPRQPCSREVSVMLNNEIMDVIRETGSKPVLHEKEAVKTLTWGNNWVAYDDEETLAMRADFARSQCLGGIMVWAVSHDTRDGRFSRAIMNAAKRVPALGSSTDGYDEHTVVHDQCRWTNCGEGCPSDWHYVRRSDSGAGRDEVMANHQGCEGYGSRYLCCPPTAAGWDGPRCGWYGHRNGNCDHTSHADPVFEIGSNNMHCKRKNAYQMAGCTWSSEAVQAHQSCYWSYEFPGCNGGSCSGSDDEFFSSSTGSGGAFCNGDQRRKYCCRDNRKEYHWENCEWSENAGRLPSGLRSGTCLGGCPSGKTPLSLDHSGGGCSRGARARCCDTGYKTVKKRYNDDDAEFDFYLDLFLTEGDGYCVADSDEDERLWYAQLYLENALASIIYGTADVSTVDVWRERVGLRYAYLSIANIRTWSVTNSVGTRLGRTKLPKRILCALKTFNNLIGGSEGPKCTCNGDDCCVSKLCERDNARRKRQNDIQPLRNISAHRIGNVPLQSNMWQRAIGYSSEGCWDYDVELQAGRSRANRAGLIVEHVLELQTLAMFIRATITGQLRSGQTFEDTVNPQIWEDLLFTPYPANIPPVNGYTTPHDRMWHAFGHKGNTAPLVLADEDLNQVKRRIWSYRDETAIRSDDAMNRAIQPRDNAAFTAFVNEVRHPLAALMFINDPMVREGARGAYRRLRSEMQILSRRARELDPVRYRNPDLHNMLDRFMRDHIVTITRDVREFVARWRTIGRNAIIGSGVQDERELLEGLDAIRDGVADFEYNFDDWFGD</sequence>
<evidence type="ECO:0000256" key="4">
    <source>
        <dbReference type="ARBA" id="ARBA00012729"/>
    </source>
</evidence>
<evidence type="ECO:0000256" key="8">
    <source>
        <dbReference type="ARBA" id="ARBA00023024"/>
    </source>
</evidence>
<keyword evidence="9" id="KW-0119">Carbohydrate metabolism</keyword>
<dbReference type="PROSITE" id="PS50941">
    <property type="entry name" value="CHIT_BIND_I_2"/>
    <property type="match status" value="2"/>
</dbReference>
<dbReference type="PROSITE" id="PS51910">
    <property type="entry name" value="GH18_2"/>
    <property type="match status" value="1"/>
</dbReference>
<dbReference type="PANTHER" id="PTHR11177">
    <property type="entry name" value="CHITINASE"/>
    <property type="match status" value="1"/>
</dbReference>
<dbReference type="InterPro" id="IPR036861">
    <property type="entry name" value="Endochitinase-like_sf"/>
</dbReference>
<evidence type="ECO:0000256" key="2">
    <source>
        <dbReference type="ARBA" id="ARBA00004613"/>
    </source>
</evidence>
<keyword evidence="18" id="KW-1185">Reference proteome</keyword>
<dbReference type="Gene3D" id="3.10.50.10">
    <property type="match status" value="1"/>
</dbReference>
<feature type="domain" description="GH18" evidence="16">
    <location>
        <begin position="251"/>
        <end position="608"/>
    </location>
</feature>
<evidence type="ECO:0000256" key="1">
    <source>
        <dbReference type="ARBA" id="ARBA00000822"/>
    </source>
</evidence>
<dbReference type="CDD" id="cd00035">
    <property type="entry name" value="ChtBD1"/>
    <property type="match status" value="4"/>
</dbReference>
<dbReference type="PROSITE" id="PS00026">
    <property type="entry name" value="CHIT_BIND_I_1"/>
    <property type="match status" value="1"/>
</dbReference>
<keyword evidence="14" id="KW-0732">Signal</keyword>
<dbReference type="GO" id="GO:0000272">
    <property type="term" value="P:polysaccharide catabolic process"/>
    <property type="evidence" value="ECO:0007669"/>
    <property type="project" value="UniProtKB-KW"/>
</dbReference>
<dbReference type="GO" id="GO:0008061">
    <property type="term" value="F:chitin binding"/>
    <property type="evidence" value="ECO:0007669"/>
    <property type="project" value="UniProtKB-UniRule"/>
</dbReference>
<feature type="disulfide bond" evidence="12">
    <location>
        <begin position="129"/>
        <end position="143"/>
    </location>
</feature>
<feature type="disulfide bond" evidence="12">
    <location>
        <begin position="65"/>
        <end position="69"/>
    </location>
</feature>
<dbReference type="EC" id="3.2.1.14" evidence="4"/>
<evidence type="ECO:0000256" key="3">
    <source>
        <dbReference type="ARBA" id="ARBA00008682"/>
    </source>
</evidence>
<keyword evidence="12" id="KW-1015">Disulfide bond</keyword>
<reference evidence="17" key="1">
    <citation type="journal article" date="2021" name="Nat. Commun.">
        <title>Genetic determinants of endophytism in the Arabidopsis root mycobiome.</title>
        <authorList>
            <person name="Mesny F."/>
            <person name="Miyauchi S."/>
            <person name="Thiergart T."/>
            <person name="Pickel B."/>
            <person name="Atanasova L."/>
            <person name="Karlsson M."/>
            <person name="Huettel B."/>
            <person name="Barry K.W."/>
            <person name="Haridas S."/>
            <person name="Chen C."/>
            <person name="Bauer D."/>
            <person name="Andreopoulos W."/>
            <person name="Pangilinan J."/>
            <person name="LaButti K."/>
            <person name="Riley R."/>
            <person name="Lipzen A."/>
            <person name="Clum A."/>
            <person name="Drula E."/>
            <person name="Henrissat B."/>
            <person name="Kohler A."/>
            <person name="Grigoriev I.V."/>
            <person name="Martin F.M."/>
            <person name="Hacquard S."/>
        </authorList>
    </citation>
    <scope>NUCLEOTIDE SEQUENCE</scope>
    <source>
        <strain evidence="17">MPI-SDFR-AT-0117</strain>
    </source>
</reference>
<dbReference type="Proteomes" id="UP000770015">
    <property type="component" value="Unassembled WGS sequence"/>
</dbReference>
<feature type="domain" description="Chitin-binding type-1" evidence="15">
    <location>
        <begin position="99"/>
        <end position="153"/>
    </location>
</feature>
<accession>A0A9P8VL58</accession>
<dbReference type="SMART" id="SM00636">
    <property type="entry name" value="Glyco_18"/>
    <property type="match status" value="1"/>
</dbReference>
<evidence type="ECO:0000313" key="17">
    <source>
        <dbReference type="EMBL" id="KAH6696866.1"/>
    </source>
</evidence>
<dbReference type="OrthoDB" id="73875at2759"/>
<evidence type="ECO:0000313" key="18">
    <source>
        <dbReference type="Proteomes" id="UP000770015"/>
    </source>
</evidence>
<keyword evidence="7 13" id="KW-0378">Hydrolase</keyword>
<dbReference type="Gene3D" id="3.30.60.10">
    <property type="entry name" value="Endochitinase-like"/>
    <property type="match status" value="3"/>
</dbReference>
<comment type="catalytic activity">
    <reaction evidence="1">
        <text>Random endo-hydrolysis of N-acetyl-beta-D-glucosaminide (1-&gt;4)-beta-linkages in chitin and chitodextrins.</text>
        <dbReference type="EC" id="3.2.1.14"/>
    </reaction>
</comment>
<dbReference type="Gene3D" id="3.20.20.80">
    <property type="entry name" value="Glycosidases"/>
    <property type="match status" value="1"/>
</dbReference>
<organism evidence="17 18">
    <name type="scientific">Plectosphaerella plurivora</name>
    <dbReference type="NCBI Taxonomy" id="936078"/>
    <lineage>
        <taxon>Eukaryota</taxon>
        <taxon>Fungi</taxon>
        <taxon>Dikarya</taxon>
        <taxon>Ascomycota</taxon>
        <taxon>Pezizomycotina</taxon>
        <taxon>Sordariomycetes</taxon>
        <taxon>Hypocreomycetidae</taxon>
        <taxon>Glomerellales</taxon>
        <taxon>Plectosphaerellaceae</taxon>
        <taxon>Plectosphaerella</taxon>
    </lineage>
</organism>
<dbReference type="InterPro" id="IPR018371">
    <property type="entry name" value="Chitin-binding_1_CS"/>
</dbReference>
<dbReference type="InterPro" id="IPR001002">
    <property type="entry name" value="Chitin-bd_1"/>
</dbReference>
<comment type="subcellular location">
    <subcellularLocation>
        <location evidence="2">Secreted</location>
    </subcellularLocation>
</comment>
<evidence type="ECO:0000256" key="10">
    <source>
        <dbReference type="ARBA" id="ARBA00023295"/>
    </source>
</evidence>
<dbReference type="InterPro" id="IPR001223">
    <property type="entry name" value="Glyco_hydro18_cat"/>
</dbReference>
<dbReference type="InterPro" id="IPR011583">
    <property type="entry name" value="Chitinase_II/V-like_cat"/>
</dbReference>
<comment type="caution">
    <text evidence="17">The sequence shown here is derived from an EMBL/GenBank/DDBJ whole genome shotgun (WGS) entry which is preliminary data.</text>
</comment>
<evidence type="ECO:0000256" key="7">
    <source>
        <dbReference type="ARBA" id="ARBA00022801"/>
    </source>
</evidence>
<keyword evidence="11" id="KW-0624">Polysaccharide degradation</keyword>
<dbReference type="Pfam" id="PF00704">
    <property type="entry name" value="Glyco_hydro_18"/>
    <property type="match status" value="1"/>
</dbReference>
<evidence type="ECO:0000259" key="16">
    <source>
        <dbReference type="PROSITE" id="PS51910"/>
    </source>
</evidence>
<feature type="chain" id="PRO_5040505606" description="chitinase" evidence="14">
    <location>
        <begin position="35"/>
        <end position="1287"/>
    </location>
</feature>
<dbReference type="InterPro" id="IPR001579">
    <property type="entry name" value="Glyco_hydro_18_chit_AS"/>
</dbReference>
<comment type="caution">
    <text evidence="12">Lacks conserved residue(s) required for the propagation of feature annotation.</text>
</comment>
<proteinExistence type="inferred from homology"/>
<dbReference type="SUPFAM" id="SSF57016">
    <property type="entry name" value="Plant lectins/antimicrobial peptides"/>
    <property type="match status" value="3"/>
</dbReference>